<dbReference type="GO" id="GO:0030313">
    <property type="term" value="C:cell envelope"/>
    <property type="evidence" value="ECO:0007669"/>
    <property type="project" value="UniProtKB-SubCell"/>
</dbReference>
<comment type="caution">
    <text evidence="6">The sequence shown here is derived from an EMBL/GenBank/DDBJ whole genome shotgun (WGS) entry which is preliminary data.</text>
</comment>
<dbReference type="GO" id="GO:0042597">
    <property type="term" value="C:periplasmic space"/>
    <property type="evidence" value="ECO:0007669"/>
    <property type="project" value="UniProtKB-ARBA"/>
</dbReference>
<evidence type="ECO:0000313" key="7">
    <source>
        <dbReference type="Proteomes" id="UP000469943"/>
    </source>
</evidence>
<dbReference type="InterPro" id="IPR000914">
    <property type="entry name" value="SBP_5_dom"/>
</dbReference>
<dbReference type="EMBL" id="WHZX01000003">
    <property type="protein sequence ID" value="NEG71677.1"/>
    <property type="molecule type" value="Genomic_DNA"/>
</dbReference>
<dbReference type="Proteomes" id="UP000469943">
    <property type="component" value="Unassembled WGS sequence"/>
</dbReference>
<evidence type="ECO:0000256" key="1">
    <source>
        <dbReference type="ARBA" id="ARBA00004196"/>
    </source>
</evidence>
<dbReference type="PANTHER" id="PTHR30290:SF10">
    <property type="entry name" value="PERIPLASMIC OLIGOPEPTIDE-BINDING PROTEIN-RELATED"/>
    <property type="match status" value="1"/>
</dbReference>
<comment type="subcellular location">
    <subcellularLocation>
        <location evidence="1">Cell envelope</location>
    </subcellularLocation>
</comment>
<feature type="domain" description="Solute-binding protein family 5" evidence="5">
    <location>
        <begin position="172"/>
        <end position="547"/>
    </location>
</feature>
<keyword evidence="4" id="KW-0732">Signal</keyword>
<evidence type="ECO:0000256" key="2">
    <source>
        <dbReference type="ARBA" id="ARBA00005695"/>
    </source>
</evidence>
<dbReference type="GO" id="GO:1904680">
    <property type="term" value="F:peptide transmembrane transporter activity"/>
    <property type="evidence" value="ECO:0007669"/>
    <property type="project" value="TreeGrafter"/>
</dbReference>
<name>A0A7K3TAS9_9BIFI</name>
<proteinExistence type="inferred from homology"/>
<dbReference type="GO" id="GO:0043190">
    <property type="term" value="C:ATP-binding cassette (ABC) transporter complex"/>
    <property type="evidence" value="ECO:0007669"/>
    <property type="project" value="InterPro"/>
</dbReference>
<gene>
    <name evidence="6" type="ORF">GFD24_05500</name>
</gene>
<dbReference type="CDD" id="cd08504">
    <property type="entry name" value="PBP2_OppA"/>
    <property type="match status" value="1"/>
</dbReference>
<dbReference type="Gene3D" id="3.10.105.10">
    <property type="entry name" value="Dipeptide-binding Protein, Domain 3"/>
    <property type="match status" value="1"/>
</dbReference>
<accession>A0A7K3TAS9</accession>
<evidence type="ECO:0000259" key="5">
    <source>
        <dbReference type="Pfam" id="PF00496"/>
    </source>
</evidence>
<dbReference type="Gene3D" id="3.40.190.10">
    <property type="entry name" value="Periplasmic binding protein-like II"/>
    <property type="match status" value="1"/>
</dbReference>
<dbReference type="InterPro" id="IPR039424">
    <property type="entry name" value="SBP_5"/>
</dbReference>
<organism evidence="6 7">
    <name type="scientific">Bifidobacterium ramosum</name>
    <dbReference type="NCBI Taxonomy" id="1798158"/>
    <lineage>
        <taxon>Bacteria</taxon>
        <taxon>Bacillati</taxon>
        <taxon>Actinomycetota</taxon>
        <taxon>Actinomycetes</taxon>
        <taxon>Bifidobacteriales</taxon>
        <taxon>Bifidobacteriaceae</taxon>
        <taxon>Bifidobacterium</taxon>
    </lineage>
</organism>
<dbReference type="InterPro" id="IPR030678">
    <property type="entry name" value="Peptide/Ni-bd"/>
</dbReference>
<dbReference type="Gene3D" id="3.90.76.10">
    <property type="entry name" value="Dipeptide-binding Protein, Domain 1"/>
    <property type="match status" value="1"/>
</dbReference>
<sequence length="636" mass="69077">MSDHPSSIGAHPAYTDARICTYSTRIRAQPSPNRHHLVGNDHHQSSPIITSPYPTITKRNHTIREGKINMVRLTPPSPHATQHTSARRRAFGVIASVAAIVMALSACGSGGTSTNAANANGANGSSSRTTLKWEASGEVTTMDSGKTYDTISGEAVGFFAEPLYRQDSNGDVTPALAKSLPKVSEDGLTVDVTLRDGLKFSDGSPLTASDVVYGVRRVVDPATGSQSAKNLNYIKNATEITAGKLPVDQLGIKAVSDTQVRFTLTSPNPYITQLLTDTLLSPVKQSFVEEKGKNYALNADSLLATGPYKLADWNGTNVNWKYVKNPNYWNAKNVHFKEIDVSVVKDAASKVNLFESGQIDGVHITGDYIKQYQGKKELVTVPSLRATNLELGISSNKNLQNLNLRKALSLAIDRKQLASAILNGEATPAVGVIPNGIAKNPENGKSIAEDWGNLAPTDKDKAKTLFKKALSELGTSSVKFRLVTSDDDQSKKIGQYLQAQLQDTLPGLTIDVASVPSSVRFEEMMSYKFDLALGGWSGTWDPTSYVQQHETSYEHNHSQWKSEELTELVNDLNTKDGTDFKLRWQHLKEANQYLIDNQVVIPLVQASNSYLVNPNLTGYVTSSLGGTIDPALAKFN</sequence>
<dbReference type="PANTHER" id="PTHR30290">
    <property type="entry name" value="PERIPLASMIC BINDING COMPONENT OF ABC TRANSPORTER"/>
    <property type="match status" value="1"/>
</dbReference>
<evidence type="ECO:0000313" key="6">
    <source>
        <dbReference type="EMBL" id="NEG71677.1"/>
    </source>
</evidence>
<comment type="similarity">
    <text evidence="2">Belongs to the bacterial solute-binding protein 5 family.</text>
</comment>
<dbReference type="FunFam" id="3.90.76.10:FF:000001">
    <property type="entry name" value="Oligopeptide ABC transporter substrate-binding protein"/>
    <property type="match status" value="1"/>
</dbReference>
<dbReference type="OrthoDB" id="9046151at2"/>
<dbReference type="GO" id="GO:0015833">
    <property type="term" value="P:peptide transport"/>
    <property type="evidence" value="ECO:0007669"/>
    <property type="project" value="TreeGrafter"/>
</dbReference>
<reference evidence="6 7" key="1">
    <citation type="submission" date="2019-10" db="EMBL/GenBank/DDBJ databases">
        <title>Bifidobacterium from non-human primates.</title>
        <authorList>
            <person name="Modesto M."/>
        </authorList>
    </citation>
    <scope>NUCLEOTIDE SEQUENCE [LARGE SCALE GENOMIC DNA]</scope>
    <source>
        <strain evidence="6 7">TREM</strain>
    </source>
</reference>
<protein>
    <recommendedName>
        <fullName evidence="5">Solute-binding protein family 5 domain-containing protein</fullName>
    </recommendedName>
</protein>
<dbReference type="PIRSF" id="PIRSF002741">
    <property type="entry name" value="MppA"/>
    <property type="match status" value="1"/>
</dbReference>
<evidence type="ECO:0000256" key="3">
    <source>
        <dbReference type="ARBA" id="ARBA00022448"/>
    </source>
</evidence>
<evidence type="ECO:0000256" key="4">
    <source>
        <dbReference type="ARBA" id="ARBA00022729"/>
    </source>
</evidence>
<keyword evidence="3" id="KW-0813">Transport</keyword>
<dbReference type="Pfam" id="PF00496">
    <property type="entry name" value="SBP_bac_5"/>
    <property type="match status" value="1"/>
</dbReference>
<dbReference type="AlphaFoldDB" id="A0A7K3TAS9"/>
<dbReference type="SUPFAM" id="SSF53850">
    <property type="entry name" value="Periplasmic binding protein-like II"/>
    <property type="match status" value="1"/>
</dbReference>